<sequence>MATPDDEAAQPPPKRSRRDPEAEEDTAKPPPPPRVELNPADCDLDFDVGGGGLQGSALHDGGFAYCWSGARATVGARGGGRYCFGCRIVSEQTVEMDLAAPEERHLCRIGVSRGDDPVGALGESDHSFGFGGTGKFSHQRRFANYGVRFGVGDTVVCAVDLDSKPMASIGFARNGEWLGIAKHFDAGEKGLGLVDAPVRPMQWESALFPHVLLKNIVVEMLFSREDGLEPVDGYEPWASAFADGNAVFGPLFEQGECEVMMMVGLPASGKSTWAEKWVKEHPEKRFILLGTNLALEQMKVPGLLHKNNYGERFDRLMECATWIFNKLLTRAANTRRNFIIDQTNVYKNARIHKLRPFANYRKTAVVVFPPPSELKSRAAKRFDEMGKEVPAEAVNEMTANFVLPLSRDMPDSKEPFNKVIFTELSRDEAQRNLLEMQRVLPRTGTPSCGNSSNQNANSTYAVTAAPVDPRARLSMANIHPPMANSYGSYSGTVPGSAATFSTGVHTMGTTTKQQAPSSVQRFQSPTGNQHEFHSGYPSAPNQYQMPSSYLSNPNQYQLHGSYQSTPLPAYGQRTCGSHRNPSPYNPNPYTEMHQCIQAPMTNRNLYQAPGSAEAYGVPGYAAANLIGRPHQVPPPTLPAYSSQPVAQWVPNQYSSSSSDSCRPYGQQSGK</sequence>
<dbReference type="InterPro" id="IPR043136">
    <property type="entry name" value="B30.2/SPRY_sf"/>
</dbReference>
<dbReference type="SUPFAM" id="SSF49899">
    <property type="entry name" value="Concanavalin A-like lectins/glucanases"/>
    <property type="match status" value="1"/>
</dbReference>
<dbReference type="InterPro" id="IPR003877">
    <property type="entry name" value="SPRY_dom"/>
</dbReference>
<dbReference type="InterPro" id="IPR027417">
    <property type="entry name" value="P-loop_NTPase"/>
</dbReference>
<dbReference type="PANTHER" id="PTHR12381">
    <property type="entry name" value="HETEROGENEOUS NUCLEAR RIBONUCLEOPROTEIN U FAMILY MEMBER"/>
    <property type="match status" value="1"/>
</dbReference>
<protein>
    <submittedName>
        <fullName evidence="5">Heterogeneous nuclear ribonucleoprotein U-like protein 1</fullName>
    </submittedName>
</protein>
<accession>A0A3L6PV74</accession>
<dbReference type="Proteomes" id="UP000275267">
    <property type="component" value="Unassembled WGS sequence"/>
</dbReference>
<evidence type="ECO:0000256" key="1">
    <source>
        <dbReference type="ARBA" id="ARBA00004123"/>
    </source>
</evidence>
<dbReference type="GO" id="GO:0003723">
    <property type="term" value="F:RNA binding"/>
    <property type="evidence" value="ECO:0007669"/>
    <property type="project" value="TreeGrafter"/>
</dbReference>
<dbReference type="EMBL" id="PQIB02000015">
    <property type="protein sequence ID" value="RLM65565.1"/>
    <property type="molecule type" value="Genomic_DNA"/>
</dbReference>
<dbReference type="AlphaFoldDB" id="A0A3L6PV74"/>
<feature type="region of interest" description="Disordered" evidence="3">
    <location>
        <begin position="508"/>
        <end position="535"/>
    </location>
</feature>
<evidence type="ECO:0000256" key="2">
    <source>
        <dbReference type="ARBA" id="ARBA00023242"/>
    </source>
</evidence>
<feature type="region of interest" description="Disordered" evidence="3">
    <location>
        <begin position="650"/>
        <end position="670"/>
    </location>
</feature>
<feature type="region of interest" description="Disordered" evidence="3">
    <location>
        <begin position="1"/>
        <end position="42"/>
    </location>
</feature>
<comment type="subcellular location">
    <subcellularLocation>
        <location evidence="1">Nucleus</location>
    </subcellularLocation>
</comment>
<evidence type="ECO:0000313" key="6">
    <source>
        <dbReference type="Proteomes" id="UP000275267"/>
    </source>
</evidence>
<dbReference type="Gene3D" id="2.60.120.920">
    <property type="match status" value="1"/>
</dbReference>
<reference evidence="6" key="1">
    <citation type="journal article" date="2019" name="Nat. Commun.">
        <title>The genome of broomcorn millet.</title>
        <authorList>
            <person name="Zou C."/>
            <person name="Miki D."/>
            <person name="Li D."/>
            <person name="Tang Q."/>
            <person name="Xiao L."/>
            <person name="Rajput S."/>
            <person name="Deng P."/>
            <person name="Jia W."/>
            <person name="Huang R."/>
            <person name="Zhang M."/>
            <person name="Sun Y."/>
            <person name="Hu J."/>
            <person name="Fu X."/>
            <person name="Schnable P.S."/>
            <person name="Li F."/>
            <person name="Zhang H."/>
            <person name="Feng B."/>
            <person name="Zhu X."/>
            <person name="Liu R."/>
            <person name="Schnable J.C."/>
            <person name="Zhu J.-K."/>
            <person name="Zhang H."/>
        </authorList>
    </citation>
    <scope>NUCLEOTIDE SEQUENCE [LARGE SCALE GENOMIC DNA]</scope>
</reference>
<dbReference type="PANTHER" id="PTHR12381:SF56">
    <property type="entry name" value="B30.2_SPRY DOMAIN-CONTAINING PROTEIN-RELATED"/>
    <property type="match status" value="1"/>
</dbReference>
<dbReference type="InterPro" id="IPR013320">
    <property type="entry name" value="ConA-like_dom_sf"/>
</dbReference>
<dbReference type="GO" id="GO:1990904">
    <property type="term" value="C:ribonucleoprotein complex"/>
    <property type="evidence" value="ECO:0007669"/>
    <property type="project" value="UniProtKB-KW"/>
</dbReference>
<dbReference type="CDD" id="cd12884">
    <property type="entry name" value="SPRY_hnRNP"/>
    <property type="match status" value="1"/>
</dbReference>
<keyword evidence="2" id="KW-0539">Nucleus</keyword>
<dbReference type="SUPFAM" id="SSF52540">
    <property type="entry name" value="P-loop containing nucleoside triphosphate hydrolases"/>
    <property type="match status" value="1"/>
</dbReference>
<organism evidence="5 6">
    <name type="scientific">Panicum miliaceum</name>
    <name type="common">Proso millet</name>
    <name type="synonym">Broomcorn millet</name>
    <dbReference type="NCBI Taxonomy" id="4540"/>
    <lineage>
        <taxon>Eukaryota</taxon>
        <taxon>Viridiplantae</taxon>
        <taxon>Streptophyta</taxon>
        <taxon>Embryophyta</taxon>
        <taxon>Tracheophyta</taxon>
        <taxon>Spermatophyta</taxon>
        <taxon>Magnoliopsida</taxon>
        <taxon>Liliopsida</taxon>
        <taxon>Poales</taxon>
        <taxon>Poaceae</taxon>
        <taxon>PACMAD clade</taxon>
        <taxon>Panicoideae</taxon>
        <taxon>Panicodae</taxon>
        <taxon>Paniceae</taxon>
        <taxon>Panicinae</taxon>
        <taxon>Panicum</taxon>
        <taxon>Panicum sect. Panicum</taxon>
    </lineage>
</organism>
<proteinExistence type="predicted"/>
<feature type="domain" description="SPRY" evidence="4">
    <location>
        <begin position="79"/>
        <end position="226"/>
    </location>
</feature>
<feature type="compositionally biased region" description="Polar residues" evidence="3">
    <location>
        <begin position="508"/>
        <end position="529"/>
    </location>
</feature>
<name>A0A3L6PV74_PANMI</name>
<dbReference type="Gene3D" id="3.40.50.300">
    <property type="entry name" value="P-loop containing nucleotide triphosphate hydrolases"/>
    <property type="match status" value="1"/>
</dbReference>
<dbReference type="GO" id="GO:0005634">
    <property type="term" value="C:nucleus"/>
    <property type="evidence" value="ECO:0007669"/>
    <property type="project" value="UniProtKB-SubCell"/>
</dbReference>
<dbReference type="Pfam" id="PF13671">
    <property type="entry name" value="AAA_33"/>
    <property type="match status" value="1"/>
</dbReference>
<dbReference type="STRING" id="4540.A0A3L6PV74"/>
<dbReference type="OrthoDB" id="445357at2759"/>
<dbReference type="InterPro" id="IPR035778">
    <property type="entry name" value="SPRY_hnRNP_U"/>
</dbReference>
<evidence type="ECO:0000256" key="3">
    <source>
        <dbReference type="SAM" id="MobiDB-lite"/>
    </source>
</evidence>
<gene>
    <name evidence="5" type="ORF">C2845_PM16G21230</name>
</gene>
<dbReference type="GO" id="GO:0000380">
    <property type="term" value="P:alternative mRNA splicing, via spliceosome"/>
    <property type="evidence" value="ECO:0007669"/>
    <property type="project" value="TreeGrafter"/>
</dbReference>
<evidence type="ECO:0000259" key="4">
    <source>
        <dbReference type="SMART" id="SM00449"/>
    </source>
</evidence>
<keyword evidence="6" id="KW-1185">Reference proteome</keyword>
<comment type="caution">
    <text evidence="5">The sequence shown here is derived from an EMBL/GenBank/DDBJ whole genome shotgun (WGS) entry which is preliminary data.</text>
</comment>
<evidence type="ECO:0000313" key="5">
    <source>
        <dbReference type="EMBL" id="RLM65565.1"/>
    </source>
</evidence>
<dbReference type="SMART" id="SM00449">
    <property type="entry name" value="SPRY"/>
    <property type="match status" value="1"/>
</dbReference>